<accession>A0ABS4V924</accession>
<evidence type="ECO:0000313" key="3">
    <source>
        <dbReference type="EMBL" id="MBP2360418.1"/>
    </source>
</evidence>
<name>A0ABS4V924_9ACTN</name>
<evidence type="ECO:0000313" key="4">
    <source>
        <dbReference type="Proteomes" id="UP001519311"/>
    </source>
</evidence>
<protein>
    <submittedName>
        <fullName evidence="3">Nucleotide-binding universal stress UspA family protein</fullName>
    </submittedName>
</protein>
<organism evidence="3 4">
    <name type="scientific">Streptomyces clavifer</name>
    <dbReference type="NCBI Taxonomy" id="68188"/>
    <lineage>
        <taxon>Bacteria</taxon>
        <taxon>Bacillati</taxon>
        <taxon>Actinomycetota</taxon>
        <taxon>Actinomycetes</taxon>
        <taxon>Kitasatosporales</taxon>
        <taxon>Streptomycetaceae</taxon>
        <taxon>Streptomyces</taxon>
    </lineage>
</organism>
<keyword evidence="4" id="KW-1185">Reference proteome</keyword>
<feature type="domain" description="UspA" evidence="2">
    <location>
        <begin position="10"/>
        <end position="146"/>
    </location>
</feature>
<proteinExistence type="inferred from homology"/>
<dbReference type="EMBL" id="JAGINS010000001">
    <property type="protein sequence ID" value="MBP2360418.1"/>
    <property type="molecule type" value="Genomic_DNA"/>
</dbReference>
<reference evidence="3 4" key="1">
    <citation type="submission" date="2021-03" db="EMBL/GenBank/DDBJ databases">
        <title>Sequencing the genomes of 1000 actinobacteria strains.</title>
        <authorList>
            <person name="Klenk H.-P."/>
        </authorList>
    </citation>
    <scope>NUCLEOTIDE SEQUENCE [LARGE SCALE GENOMIC DNA]</scope>
    <source>
        <strain evidence="3 4">DSM 40843</strain>
    </source>
</reference>
<dbReference type="InterPro" id="IPR006015">
    <property type="entry name" value="Universal_stress_UspA"/>
</dbReference>
<gene>
    <name evidence="3" type="ORF">JOF59_002818</name>
</gene>
<dbReference type="PANTHER" id="PTHR31964:SF113">
    <property type="entry name" value="USPA DOMAIN-CONTAINING PROTEIN"/>
    <property type="match status" value="1"/>
</dbReference>
<sequence>MSEQTEADMGRIVVGVDGSDASIKALRWAVRQAELTGDTVEAVNSWEYPATSWASMTPGLPEDFDPQAVATVALNEALEEALGVGAAAVEKIVVIGNPAQSLLERSKGANLLVVGARGYSGFKATLLGSVSLHVTQHATCPVTVVRD</sequence>
<dbReference type="SUPFAM" id="SSF52402">
    <property type="entry name" value="Adenine nucleotide alpha hydrolases-like"/>
    <property type="match status" value="1"/>
</dbReference>
<dbReference type="InterPro" id="IPR006016">
    <property type="entry name" value="UspA"/>
</dbReference>
<dbReference type="Pfam" id="PF00582">
    <property type="entry name" value="Usp"/>
    <property type="match status" value="1"/>
</dbReference>
<comment type="caution">
    <text evidence="3">The sequence shown here is derived from an EMBL/GenBank/DDBJ whole genome shotgun (WGS) entry which is preliminary data.</text>
</comment>
<dbReference type="Gene3D" id="3.40.50.620">
    <property type="entry name" value="HUPs"/>
    <property type="match status" value="1"/>
</dbReference>
<dbReference type="InterPro" id="IPR014729">
    <property type="entry name" value="Rossmann-like_a/b/a_fold"/>
</dbReference>
<dbReference type="CDD" id="cd23659">
    <property type="entry name" value="USP_At3g01520-like"/>
    <property type="match status" value="1"/>
</dbReference>
<evidence type="ECO:0000256" key="1">
    <source>
        <dbReference type="ARBA" id="ARBA00008791"/>
    </source>
</evidence>
<dbReference type="PANTHER" id="PTHR31964">
    <property type="entry name" value="ADENINE NUCLEOTIDE ALPHA HYDROLASES-LIKE SUPERFAMILY PROTEIN"/>
    <property type="match status" value="1"/>
</dbReference>
<evidence type="ECO:0000259" key="2">
    <source>
        <dbReference type="Pfam" id="PF00582"/>
    </source>
</evidence>
<comment type="similarity">
    <text evidence="1">Belongs to the universal stress protein A family.</text>
</comment>
<dbReference type="Proteomes" id="UP001519311">
    <property type="component" value="Unassembled WGS sequence"/>
</dbReference>
<dbReference type="PRINTS" id="PR01438">
    <property type="entry name" value="UNVRSLSTRESS"/>
</dbReference>